<evidence type="ECO:0000256" key="1">
    <source>
        <dbReference type="SAM" id="MobiDB-lite"/>
    </source>
</evidence>
<sequence>MLISKAKPCMSKFKWPLKNKGSTAEREPEKQLPHPRKAAGAQITHSRHEEVVTKNNETVLYEAGYRNGYNLNPLTRIYERASLVPAAAVIPALKVYIVIAAVKKLVVGSAPQDLVRPLGENWAPGLVLLVFPTLPSSVA</sequence>
<keyword evidence="3" id="KW-1185">Reference proteome</keyword>
<accession>A0A183U4D8</accession>
<evidence type="ECO:0000313" key="2">
    <source>
        <dbReference type="EMBL" id="VDM29075.1"/>
    </source>
</evidence>
<dbReference type="AlphaFoldDB" id="A0A183U4D8"/>
<dbReference type="EMBL" id="UYWY01004197">
    <property type="protein sequence ID" value="VDM29075.1"/>
    <property type="molecule type" value="Genomic_DNA"/>
</dbReference>
<evidence type="ECO:0000313" key="4">
    <source>
        <dbReference type="WBParaSite" id="TCNE_0000335801-mRNA-1"/>
    </source>
</evidence>
<reference evidence="2 3" key="2">
    <citation type="submission" date="2018-11" db="EMBL/GenBank/DDBJ databases">
        <authorList>
            <consortium name="Pathogen Informatics"/>
        </authorList>
    </citation>
    <scope>NUCLEOTIDE SEQUENCE [LARGE SCALE GENOMIC DNA]</scope>
</reference>
<evidence type="ECO:0000313" key="3">
    <source>
        <dbReference type="Proteomes" id="UP000050794"/>
    </source>
</evidence>
<feature type="region of interest" description="Disordered" evidence="1">
    <location>
        <begin position="15"/>
        <end position="47"/>
    </location>
</feature>
<organism evidence="3 4">
    <name type="scientific">Toxocara canis</name>
    <name type="common">Canine roundworm</name>
    <dbReference type="NCBI Taxonomy" id="6265"/>
    <lineage>
        <taxon>Eukaryota</taxon>
        <taxon>Metazoa</taxon>
        <taxon>Ecdysozoa</taxon>
        <taxon>Nematoda</taxon>
        <taxon>Chromadorea</taxon>
        <taxon>Rhabditida</taxon>
        <taxon>Spirurina</taxon>
        <taxon>Ascaridomorpha</taxon>
        <taxon>Ascaridoidea</taxon>
        <taxon>Toxocaridae</taxon>
        <taxon>Toxocara</taxon>
    </lineage>
</organism>
<dbReference type="Proteomes" id="UP000050794">
    <property type="component" value="Unassembled WGS sequence"/>
</dbReference>
<dbReference type="WBParaSite" id="TCNE_0000335801-mRNA-1">
    <property type="protein sequence ID" value="TCNE_0000335801-mRNA-1"/>
    <property type="gene ID" value="TCNE_0000335801"/>
</dbReference>
<reference evidence="4" key="1">
    <citation type="submission" date="2016-06" db="UniProtKB">
        <authorList>
            <consortium name="WormBaseParasite"/>
        </authorList>
    </citation>
    <scope>IDENTIFICATION</scope>
</reference>
<protein>
    <submittedName>
        <fullName evidence="4">Succinate dehydrogenase [ubiquinone] flavoprotein subunit, mitochondrial</fullName>
    </submittedName>
</protein>
<proteinExistence type="predicted"/>
<gene>
    <name evidence="2" type="ORF">TCNE_LOCUS3358</name>
</gene>
<name>A0A183U4D8_TOXCA</name>
<feature type="compositionally biased region" description="Basic and acidic residues" evidence="1">
    <location>
        <begin position="23"/>
        <end position="32"/>
    </location>
</feature>